<protein>
    <submittedName>
        <fullName evidence="3">Glycosyltransferase family 4 protein</fullName>
    </submittedName>
</protein>
<gene>
    <name evidence="3" type="ORF">V6U78_03505</name>
</gene>
<dbReference type="Pfam" id="PF00534">
    <property type="entry name" value="Glycos_transf_1"/>
    <property type="match status" value="1"/>
</dbReference>
<dbReference type="PANTHER" id="PTHR45947:SF3">
    <property type="entry name" value="SULFOQUINOVOSYL TRANSFERASE SQD2"/>
    <property type="match status" value="1"/>
</dbReference>
<proteinExistence type="predicted"/>
<dbReference type="InterPro" id="IPR001296">
    <property type="entry name" value="Glyco_trans_1"/>
</dbReference>
<accession>A0ABW8PV23</accession>
<feature type="domain" description="Glycosyl transferase family 1" evidence="1">
    <location>
        <begin position="192"/>
        <end position="342"/>
    </location>
</feature>
<evidence type="ECO:0000313" key="4">
    <source>
        <dbReference type="Proteomes" id="UP001621714"/>
    </source>
</evidence>
<dbReference type="SUPFAM" id="SSF53756">
    <property type="entry name" value="UDP-Glycosyltransferase/glycogen phosphorylase"/>
    <property type="match status" value="1"/>
</dbReference>
<dbReference type="Proteomes" id="UP001621714">
    <property type="component" value="Unassembled WGS sequence"/>
</dbReference>
<evidence type="ECO:0000313" key="3">
    <source>
        <dbReference type="EMBL" id="MFK7160100.1"/>
    </source>
</evidence>
<keyword evidence="4" id="KW-1185">Reference proteome</keyword>
<organism evidence="3 4">
    <name type="scientific">Marinospirillum alkalitolerans</name>
    <dbReference type="NCBI Taxonomy" id="3123374"/>
    <lineage>
        <taxon>Bacteria</taxon>
        <taxon>Pseudomonadati</taxon>
        <taxon>Pseudomonadota</taxon>
        <taxon>Gammaproteobacteria</taxon>
        <taxon>Oceanospirillales</taxon>
        <taxon>Oceanospirillaceae</taxon>
        <taxon>Marinospirillum</taxon>
    </lineage>
</organism>
<dbReference type="PANTHER" id="PTHR45947">
    <property type="entry name" value="SULFOQUINOVOSYL TRANSFERASE SQD2"/>
    <property type="match status" value="1"/>
</dbReference>
<evidence type="ECO:0000259" key="2">
    <source>
        <dbReference type="Pfam" id="PF13439"/>
    </source>
</evidence>
<dbReference type="Pfam" id="PF13439">
    <property type="entry name" value="Glyco_transf_4"/>
    <property type="match status" value="1"/>
</dbReference>
<dbReference type="EMBL" id="JBANFI010000002">
    <property type="protein sequence ID" value="MFK7160100.1"/>
    <property type="molecule type" value="Genomic_DNA"/>
</dbReference>
<dbReference type="InterPro" id="IPR050194">
    <property type="entry name" value="Glycosyltransferase_grp1"/>
</dbReference>
<dbReference type="Gene3D" id="3.40.50.2000">
    <property type="entry name" value="Glycogen Phosphorylase B"/>
    <property type="match status" value="2"/>
</dbReference>
<feature type="domain" description="Glycosyltransferase subfamily 4-like N-terminal" evidence="2">
    <location>
        <begin position="15"/>
        <end position="163"/>
    </location>
</feature>
<sequence>MNVLHFYKTYYPDSFGGVEQVIFQLAESMQPLGIQAEVLSLSRQPASSAQPLGSHLTHTSRTQLELASTPFSLPVLQKFRHLAEQADVIHYHFPWPFMDLVHFWAAPKKPSVLTYHSDIVKQKWLLKAYQPLMHRFLKSMDAIVASSPNYIATSPVLQQHLAKVSAIPFGLDESTYQPASQSQRDFWQQRFGQGFFLFVGALRYYKGLNYLIEAAKKQGLPLVIVGAGSEEQALHLQAQGADQIHFTGALNDEDKAALLELCSVFVFPSHLRSEAFGISLLEACLFAKPMITCEIGTGTTFVNQHQRTGLVVPPANAQALGEAMRYLWEHPAEAKQMGQQARIRYEQAFRADHMSQAYAALYQSCLDKQRA</sequence>
<evidence type="ECO:0000259" key="1">
    <source>
        <dbReference type="Pfam" id="PF00534"/>
    </source>
</evidence>
<dbReference type="CDD" id="cd03795">
    <property type="entry name" value="GT4_WfcD-like"/>
    <property type="match status" value="1"/>
</dbReference>
<reference evidence="3 4" key="1">
    <citation type="submission" date="2024-02" db="EMBL/GenBank/DDBJ databases">
        <title>Marinospirillum sp. MEB 164 isolated from Lonar lake sediment.</title>
        <authorList>
            <person name="Joshi A."/>
            <person name="Thite S."/>
        </authorList>
    </citation>
    <scope>NUCLEOTIDE SEQUENCE [LARGE SCALE GENOMIC DNA]</scope>
    <source>
        <strain evidence="3 4">MEB164</strain>
    </source>
</reference>
<name>A0ABW8PV23_9GAMM</name>
<dbReference type="RefSeq" id="WP_405337255.1">
    <property type="nucleotide sequence ID" value="NZ_JBANFI010000002.1"/>
</dbReference>
<dbReference type="InterPro" id="IPR028098">
    <property type="entry name" value="Glyco_trans_4-like_N"/>
</dbReference>
<comment type="caution">
    <text evidence="3">The sequence shown here is derived from an EMBL/GenBank/DDBJ whole genome shotgun (WGS) entry which is preliminary data.</text>
</comment>